<feature type="chain" id="PRO_5031080602" evidence="6">
    <location>
        <begin position="22"/>
        <end position="209"/>
    </location>
</feature>
<keyword evidence="6" id="KW-0732">Signal</keyword>
<sequence>MSARVFCGLVGLWFAASLASADEEPPDAQARAVAALPNARVLQLVLPPPKVIVGIAGGSGSAKAVAGSATGLQQVLADLKARTVGQEIRIDLAADVLFDFDQAVVRQEAAATLARVAEVIRAYPGARVRVEGHTDSIGDEAYNVRLSERRAHAVVEWLTSRHGLPAAAFAVRGWGESRPVAGNTKADGSDNPSGRQKNRRVEIVVVPGP</sequence>
<feature type="signal peptide" evidence="6">
    <location>
        <begin position="1"/>
        <end position="21"/>
    </location>
</feature>
<feature type="domain" description="OmpA-like" evidence="7">
    <location>
        <begin position="84"/>
        <end position="209"/>
    </location>
</feature>
<keyword evidence="2 4" id="KW-0472">Membrane</keyword>
<feature type="region of interest" description="Disordered" evidence="5">
    <location>
        <begin position="179"/>
        <end position="200"/>
    </location>
</feature>
<dbReference type="PRINTS" id="PR01021">
    <property type="entry name" value="OMPADOMAIN"/>
</dbReference>
<gene>
    <name evidence="8" type="ORF">ENP06_00130</name>
</gene>
<dbReference type="PANTHER" id="PTHR30329:SF21">
    <property type="entry name" value="LIPOPROTEIN YIAD-RELATED"/>
    <property type="match status" value="1"/>
</dbReference>
<keyword evidence="3" id="KW-0998">Cell outer membrane</keyword>
<dbReference type="SUPFAM" id="SSF103088">
    <property type="entry name" value="OmpA-like"/>
    <property type="match status" value="1"/>
</dbReference>
<dbReference type="GO" id="GO:0009279">
    <property type="term" value="C:cell outer membrane"/>
    <property type="evidence" value="ECO:0007669"/>
    <property type="project" value="UniProtKB-SubCell"/>
</dbReference>
<evidence type="ECO:0000256" key="2">
    <source>
        <dbReference type="ARBA" id="ARBA00023136"/>
    </source>
</evidence>
<evidence type="ECO:0000313" key="8">
    <source>
        <dbReference type="EMBL" id="HEQ87804.1"/>
    </source>
</evidence>
<evidence type="ECO:0000256" key="5">
    <source>
        <dbReference type="SAM" id="MobiDB-lite"/>
    </source>
</evidence>
<dbReference type="InterPro" id="IPR036737">
    <property type="entry name" value="OmpA-like_sf"/>
</dbReference>
<dbReference type="AlphaFoldDB" id="A0A7V2EEI4"/>
<dbReference type="InterPro" id="IPR050330">
    <property type="entry name" value="Bact_OuterMem_StrucFunc"/>
</dbReference>
<accession>A0A7V2EEI4</accession>
<evidence type="ECO:0000256" key="3">
    <source>
        <dbReference type="ARBA" id="ARBA00023237"/>
    </source>
</evidence>
<dbReference type="Pfam" id="PF00691">
    <property type="entry name" value="OmpA"/>
    <property type="match status" value="1"/>
</dbReference>
<evidence type="ECO:0000256" key="1">
    <source>
        <dbReference type="ARBA" id="ARBA00004442"/>
    </source>
</evidence>
<dbReference type="PROSITE" id="PS51123">
    <property type="entry name" value="OMPA_2"/>
    <property type="match status" value="1"/>
</dbReference>
<organism evidence="8">
    <name type="scientific">Thermoanaerobaculum aquaticum</name>
    <dbReference type="NCBI Taxonomy" id="1312852"/>
    <lineage>
        <taxon>Bacteria</taxon>
        <taxon>Pseudomonadati</taxon>
        <taxon>Acidobacteriota</taxon>
        <taxon>Thermoanaerobaculia</taxon>
        <taxon>Thermoanaerobaculales</taxon>
        <taxon>Thermoanaerobaculaceae</taxon>
        <taxon>Thermoanaerobaculum</taxon>
    </lineage>
</organism>
<evidence type="ECO:0000256" key="6">
    <source>
        <dbReference type="SAM" id="SignalP"/>
    </source>
</evidence>
<protein>
    <submittedName>
        <fullName evidence="8">OmpA family protein</fullName>
    </submittedName>
</protein>
<evidence type="ECO:0000256" key="4">
    <source>
        <dbReference type="PROSITE-ProRule" id="PRU00473"/>
    </source>
</evidence>
<dbReference type="EMBL" id="DSHW01000011">
    <property type="protein sequence ID" value="HEQ87804.1"/>
    <property type="molecule type" value="Genomic_DNA"/>
</dbReference>
<dbReference type="InterPro" id="IPR006664">
    <property type="entry name" value="OMP_bac"/>
</dbReference>
<dbReference type="Gene3D" id="3.30.1330.60">
    <property type="entry name" value="OmpA-like domain"/>
    <property type="match status" value="1"/>
</dbReference>
<comment type="subcellular location">
    <subcellularLocation>
        <location evidence="1">Cell outer membrane</location>
    </subcellularLocation>
</comment>
<dbReference type="InterPro" id="IPR006665">
    <property type="entry name" value="OmpA-like"/>
</dbReference>
<reference evidence="8" key="1">
    <citation type="journal article" date="2020" name="mSystems">
        <title>Genome- and Community-Level Interaction Insights into Carbon Utilization and Element Cycling Functions of Hydrothermarchaeota in Hydrothermal Sediment.</title>
        <authorList>
            <person name="Zhou Z."/>
            <person name="Liu Y."/>
            <person name="Xu W."/>
            <person name="Pan J."/>
            <person name="Luo Z.H."/>
            <person name="Li M."/>
        </authorList>
    </citation>
    <scope>NUCLEOTIDE SEQUENCE [LARGE SCALE GENOMIC DNA]</scope>
    <source>
        <strain evidence="8">SpSt-186</strain>
    </source>
</reference>
<dbReference type="CDD" id="cd07185">
    <property type="entry name" value="OmpA_C-like"/>
    <property type="match status" value="1"/>
</dbReference>
<proteinExistence type="predicted"/>
<comment type="caution">
    <text evidence="8">The sequence shown here is derived from an EMBL/GenBank/DDBJ whole genome shotgun (WGS) entry which is preliminary data.</text>
</comment>
<evidence type="ECO:0000259" key="7">
    <source>
        <dbReference type="PROSITE" id="PS51123"/>
    </source>
</evidence>
<name>A0A7V2EEI4_9BACT</name>
<dbReference type="PANTHER" id="PTHR30329">
    <property type="entry name" value="STATOR ELEMENT OF FLAGELLAR MOTOR COMPLEX"/>
    <property type="match status" value="1"/>
</dbReference>